<dbReference type="AlphaFoldDB" id="A0A8J3Q870"/>
<dbReference type="EMBL" id="BONY01000015">
    <property type="protein sequence ID" value="GIH04850.1"/>
    <property type="molecule type" value="Genomic_DNA"/>
</dbReference>
<comment type="caution">
    <text evidence="1">The sequence shown here is derived from an EMBL/GenBank/DDBJ whole genome shotgun (WGS) entry which is preliminary data.</text>
</comment>
<evidence type="ECO:0000313" key="1">
    <source>
        <dbReference type="EMBL" id="GIH04850.1"/>
    </source>
</evidence>
<name>A0A8J3Q870_9ACTN</name>
<organism evidence="1 2">
    <name type="scientific">Rhizocola hellebori</name>
    <dbReference type="NCBI Taxonomy" id="1392758"/>
    <lineage>
        <taxon>Bacteria</taxon>
        <taxon>Bacillati</taxon>
        <taxon>Actinomycetota</taxon>
        <taxon>Actinomycetes</taxon>
        <taxon>Micromonosporales</taxon>
        <taxon>Micromonosporaceae</taxon>
        <taxon>Rhizocola</taxon>
    </lineage>
</organism>
<accession>A0A8J3Q870</accession>
<reference evidence="1" key="1">
    <citation type="submission" date="2021-01" db="EMBL/GenBank/DDBJ databases">
        <title>Whole genome shotgun sequence of Rhizocola hellebori NBRC 109834.</title>
        <authorList>
            <person name="Komaki H."/>
            <person name="Tamura T."/>
        </authorList>
    </citation>
    <scope>NUCLEOTIDE SEQUENCE</scope>
    <source>
        <strain evidence="1">NBRC 109834</strain>
    </source>
</reference>
<sequence>MGEPPMADSFPVLSEHALEPVGLGWSRLRQREVTLPPTQPGTVRVFAVKGRYLPEPGQAKVRAATSVSIVDMSPRLVQVSIEMTPPPGAIACQVRVSFRCQVVEPAAVAQLHLHDLQSALDGYLAQSSRLRRLAAPSSPDRLHETYLLIQQRISAQFSVQPPEIPGMRIELGFVKVDVS</sequence>
<evidence type="ECO:0000313" key="2">
    <source>
        <dbReference type="Proteomes" id="UP000612899"/>
    </source>
</evidence>
<protein>
    <submittedName>
        <fullName evidence="1">Uncharacterized protein</fullName>
    </submittedName>
</protein>
<keyword evidence="2" id="KW-1185">Reference proteome</keyword>
<dbReference type="Proteomes" id="UP000612899">
    <property type="component" value="Unassembled WGS sequence"/>
</dbReference>
<gene>
    <name evidence="1" type="ORF">Rhe02_29170</name>
</gene>
<proteinExistence type="predicted"/>